<evidence type="ECO:0000313" key="2">
    <source>
        <dbReference type="Proteomes" id="UP001142055"/>
    </source>
</evidence>
<protein>
    <submittedName>
        <fullName evidence="1">Uncharacterized protein</fullName>
    </submittedName>
</protein>
<gene>
    <name evidence="1" type="ORF">RDWZM_005945</name>
</gene>
<name>A0A9Q0RLB0_BLOTA</name>
<keyword evidence="2" id="KW-1185">Reference proteome</keyword>
<dbReference type="AlphaFoldDB" id="A0A9Q0RLB0"/>
<comment type="caution">
    <text evidence="1">The sequence shown here is derived from an EMBL/GenBank/DDBJ whole genome shotgun (WGS) entry which is preliminary data.</text>
</comment>
<proteinExistence type="predicted"/>
<sequence length="212" mass="25091">MDDITLQKRELGANVPSLQFDEMSNEYYYNYGGISQFHQSQHTNNREYQPKDEIKNKNNYYDLNRNSFYESSENHGQYRKPLSHIRLISNLIKSPEVSSNYRNLNMRTTRKTKQQIPIVVITAGLVPLNLDIHSRSSLINLIQTQQNRLPKTTYNNDENMLSNQVIIRPVTENDQTVLYRHQRPPPSRFDEHQQTEMNQYLNDISHNAYDQQ</sequence>
<dbReference type="Proteomes" id="UP001142055">
    <property type="component" value="Chromosome 2"/>
</dbReference>
<organism evidence="1 2">
    <name type="scientific">Blomia tropicalis</name>
    <name type="common">Mite</name>
    <dbReference type="NCBI Taxonomy" id="40697"/>
    <lineage>
        <taxon>Eukaryota</taxon>
        <taxon>Metazoa</taxon>
        <taxon>Ecdysozoa</taxon>
        <taxon>Arthropoda</taxon>
        <taxon>Chelicerata</taxon>
        <taxon>Arachnida</taxon>
        <taxon>Acari</taxon>
        <taxon>Acariformes</taxon>
        <taxon>Sarcoptiformes</taxon>
        <taxon>Astigmata</taxon>
        <taxon>Glycyphagoidea</taxon>
        <taxon>Echimyopodidae</taxon>
        <taxon>Blomia</taxon>
    </lineage>
</organism>
<reference evidence="1" key="1">
    <citation type="submission" date="2022-12" db="EMBL/GenBank/DDBJ databases">
        <title>Genome assemblies of Blomia tropicalis.</title>
        <authorList>
            <person name="Cui Y."/>
        </authorList>
    </citation>
    <scope>NUCLEOTIDE SEQUENCE</scope>
    <source>
        <tissue evidence="1">Adult mites</tissue>
    </source>
</reference>
<accession>A0A9Q0RLB0</accession>
<evidence type="ECO:0000313" key="1">
    <source>
        <dbReference type="EMBL" id="KAJ6220133.1"/>
    </source>
</evidence>
<dbReference type="EMBL" id="JAPWDV010000002">
    <property type="protein sequence ID" value="KAJ6220133.1"/>
    <property type="molecule type" value="Genomic_DNA"/>
</dbReference>